<name>T0Y7I0_9ZZZZ</name>
<dbReference type="EMBL" id="AUZY01012586">
    <property type="protein sequence ID" value="EQD29093.1"/>
    <property type="molecule type" value="Genomic_DNA"/>
</dbReference>
<proteinExistence type="predicted"/>
<reference evidence="2" key="1">
    <citation type="submission" date="2013-08" db="EMBL/GenBank/DDBJ databases">
        <authorList>
            <person name="Mendez C."/>
            <person name="Richter M."/>
            <person name="Ferrer M."/>
            <person name="Sanchez J."/>
        </authorList>
    </citation>
    <scope>NUCLEOTIDE SEQUENCE</scope>
</reference>
<organism evidence="2">
    <name type="scientific">mine drainage metagenome</name>
    <dbReference type="NCBI Taxonomy" id="410659"/>
    <lineage>
        <taxon>unclassified sequences</taxon>
        <taxon>metagenomes</taxon>
        <taxon>ecological metagenomes</taxon>
    </lineage>
</organism>
<feature type="transmembrane region" description="Helical" evidence="1">
    <location>
        <begin position="154"/>
        <end position="173"/>
    </location>
</feature>
<feature type="non-terminal residue" evidence="2">
    <location>
        <position position="1"/>
    </location>
</feature>
<gene>
    <name evidence="2" type="ORF">B1B_18773</name>
</gene>
<protein>
    <submittedName>
        <fullName evidence="2">Uncharacterized protein</fullName>
    </submittedName>
</protein>
<sequence>NQSFPAQIGEQFNVTMTFQGIHYYFDDIARNSASFVNTQSVSVMTSYPGENQFLTVSSGEQGVLLYPDWEITLRADFPENYTIMENGGIVKSGTAQGITGIPLTVNGTTVSVEVSLGGKVYSYKNEFVANIPIQKYYGPKPPPLQFTLSQYEYGIARAFVASLFGIFISILSVRKWIIEREKREVQIL</sequence>
<evidence type="ECO:0000256" key="1">
    <source>
        <dbReference type="SAM" id="Phobius"/>
    </source>
</evidence>
<reference evidence="2" key="2">
    <citation type="journal article" date="2014" name="ISME J.">
        <title>Microbial stratification in low pH oxic and suboxic macroscopic growths along an acid mine drainage.</title>
        <authorList>
            <person name="Mendez-Garcia C."/>
            <person name="Mesa V."/>
            <person name="Sprenger R.R."/>
            <person name="Richter M."/>
            <person name="Diez M.S."/>
            <person name="Solano J."/>
            <person name="Bargiela R."/>
            <person name="Golyshina O.V."/>
            <person name="Manteca A."/>
            <person name="Ramos J.L."/>
            <person name="Gallego J.R."/>
            <person name="Llorente I."/>
            <person name="Martins Dos Santos V.A."/>
            <person name="Jensen O.N."/>
            <person name="Pelaez A.I."/>
            <person name="Sanchez J."/>
            <person name="Ferrer M."/>
        </authorList>
    </citation>
    <scope>NUCLEOTIDE SEQUENCE</scope>
</reference>
<dbReference type="AlphaFoldDB" id="T0Y7I0"/>
<keyword evidence="1" id="KW-0812">Transmembrane</keyword>
<evidence type="ECO:0000313" key="2">
    <source>
        <dbReference type="EMBL" id="EQD29093.1"/>
    </source>
</evidence>
<keyword evidence="1" id="KW-1133">Transmembrane helix</keyword>
<comment type="caution">
    <text evidence="2">The sequence shown here is derived from an EMBL/GenBank/DDBJ whole genome shotgun (WGS) entry which is preliminary data.</text>
</comment>
<keyword evidence="1" id="KW-0472">Membrane</keyword>
<accession>T0Y7I0</accession>